<feature type="compositionally biased region" description="Basic and acidic residues" evidence="1">
    <location>
        <begin position="124"/>
        <end position="136"/>
    </location>
</feature>
<protein>
    <submittedName>
        <fullName evidence="2">Aldehyde dehydrogenase</fullName>
        <ecNumber evidence="2">1.2.1.3</ecNumber>
    </submittedName>
</protein>
<feature type="compositionally biased region" description="Basic residues" evidence="1">
    <location>
        <begin position="102"/>
        <end position="120"/>
    </location>
</feature>
<sequence>GRTGCSRPRARNVHRRRLGGGGREAARHQPGGRIDRRRGAGGRRGACGDGPRGGQRGPEGVGAEERRGAWGGPAGGGWWDPGAGGGPRPARRGRAGQDDHRGARRGRGCGRLLRLFRRLRPCPGRRDVRPRREGRAPLHKGRPLRRCGRHHPLELPGGELRPQGGARDHGRQRHRPQAARGDPAHGAGHRRDHRRGRGARRRCQRRHRRGTHRRQRARAEPPDGDDHRHRLRAGRARDPRRRRRKHHPGLAGARWQGAVYSPRRRRPGSRGPERGERPLLELRPGLHLQRAHLRAQRPLRRVRGALRPGGGRHKDRRPDARGRPDGTEGQRARAGEGGGDGRGRRRAGGSRGARRQAAGGAGVREGLLVRADGPHRGEERHGDRAGRGVRPRAPDTALRRLRGGGKPRQRLALRPYRLRLYLRPAQGDAGHRRHRLRRGLRQQDRPRATPGLSPGVPALRHGRRRREVRLRAVLPPQDGLPPLRRRHRRRAAGEPV</sequence>
<feature type="compositionally biased region" description="Basic residues" evidence="1">
    <location>
        <begin position="289"/>
        <end position="315"/>
    </location>
</feature>
<accession>A0A6J4TDL0</accession>
<name>A0A6J4TDL0_9ACTN</name>
<dbReference type="EMBL" id="CADCVK010000526">
    <property type="protein sequence ID" value="CAA9520372.1"/>
    <property type="molecule type" value="Genomic_DNA"/>
</dbReference>
<feature type="compositionally biased region" description="Basic and acidic residues" evidence="1">
    <location>
        <begin position="372"/>
        <end position="386"/>
    </location>
</feature>
<feature type="compositionally biased region" description="Basic residues" evidence="1">
    <location>
        <begin position="137"/>
        <end position="150"/>
    </location>
</feature>
<evidence type="ECO:0000313" key="2">
    <source>
        <dbReference type="EMBL" id="CAA9520372.1"/>
    </source>
</evidence>
<feature type="non-terminal residue" evidence="2">
    <location>
        <position position="496"/>
    </location>
</feature>
<feature type="compositionally biased region" description="Gly residues" evidence="1">
    <location>
        <begin position="42"/>
        <end position="60"/>
    </location>
</feature>
<feature type="compositionally biased region" description="Basic and acidic residues" evidence="1">
    <location>
        <begin position="217"/>
        <end position="228"/>
    </location>
</feature>
<evidence type="ECO:0000256" key="1">
    <source>
        <dbReference type="SAM" id="MobiDB-lite"/>
    </source>
</evidence>
<feature type="compositionally biased region" description="Basic and acidic residues" evidence="1">
    <location>
        <begin position="271"/>
        <end position="280"/>
    </location>
</feature>
<feature type="non-terminal residue" evidence="2">
    <location>
        <position position="1"/>
    </location>
</feature>
<feature type="region of interest" description="Disordered" evidence="1">
    <location>
        <begin position="1"/>
        <end position="409"/>
    </location>
</feature>
<proteinExistence type="predicted"/>
<feature type="compositionally biased region" description="Gly residues" evidence="1">
    <location>
        <begin position="69"/>
        <end position="87"/>
    </location>
</feature>
<feature type="region of interest" description="Disordered" evidence="1">
    <location>
        <begin position="426"/>
        <end position="496"/>
    </location>
</feature>
<feature type="compositionally biased region" description="Basic residues" evidence="1">
    <location>
        <begin position="431"/>
        <end position="440"/>
    </location>
</feature>
<dbReference type="EC" id="1.2.1.3" evidence="2"/>
<feature type="compositionally biased region" description="Basic residues" evidence="1">
    <location>
        <begin position="8"/>
        <end position="18"/>
    </location>
</feature>
<feature type="compositionally biased region" description="Basic residues" evidence="1">
    <location>
        <begin position="399"/>
        <end position="409"/>
    </location>
</feature>
<dbReference type="AlphaFoldDB" id="A0A6J4TDL0"/>
<organism evidence="2">
    <name type="scientific">uncultured Rubrobacteraceae bacterium</name>
    <dbReference type="NCBI Taxonomy" id="349277"/>
    <lineage>
        <taxon>Bacteria</taxon>
        <taxon>Bacillati</taxon>
        <taxon>Actinomycetota</taxon>
        <taxon>Rubrobacteria</taxon>
        <taxon>Rubrobacterales</taxon>
        <taxon>Rubrobacteraceae</taxon>
        <taxon>environmental samples</taxon>
    </lineage>
</organism>
<feature type="compositionally biased region" description="Basic residues" evidence="1">
    <location>
        <begin position="229"/>
        <end position="248"/>
    </location>
</feature>
<feature type="compositionally biased region" description="Basic and acidic residues" evidence="1">
    <location>
        <begin position="316"/>
        <end position="342"/>
    </location>
</feature>
<dbReference type="GO" id="GO:0004029">
    <property type="term" value="F:aldehyde dehydrogenase (NAD+) activity"/>
    <property type="evidence" value="ECO:0007669"/>
    <property type="project" value="UniProtKB-EC"/>
</dbReference>
<feature type="compositionally biased region" description="Basic residues" evidence="1">
    <location>
        <begin position="187"/>
        <end position="216"/>
    </location>
</feature>
<keyword evidence="2" id="KW-0560">Oxidoreductase</keyword>
<feature type="compositionally biased region" description="Basic residues" evidence="1">
    <location>
        <begin position="343"/>
        <end position="354"/>
    </location>
</feature>
<reference evidence="2" key="1">
    <citation type="submission" date="2020-02" db="EMBL/GenBank/DDBJ databases">
        <authorList>
            <person name="Meier V. D."/>
        </authorList>
    </citation>
    <scope>NUCLEOTIDE SEQUENCE</scope>
    <source>
        <strain evidence="2">AVDCRST_MAG12</strain>
    </source>
</reference>
<gene>
    <name evidence="2" type="ORF">AVDCRST_MAG12-3740</name>
</gene>